<dbReference type="Gene3D" id="1.10.10.10">
    <property type="entry name" value="Winged helix-like DNA-binding domain superfamily/Winged helix DNA-binding domain"/>
    <property type="match status" value="1"/>
</dbReference>
<dbReference type="RefSeq" id="WP_167166088.1">
    <property type="nucleotide sequence ID" value="NZ_BAAAOO010000015.1"/>
</dbReference>
<dbReference type="EMBL" id="JAAMOZ010000001">
    <property type="protein sequence ID" value="NIH56843.1"/>
    <property type="molecule type" value="Genomic_DNA"/>
</dbReference>
<keyword evidence="6" id="KW-1185">Reference proteome</keyword>
<keyword evidence="3" id="KW-0804">Transcription</keyword>
<dbReference type="InterPro" id="IPR018356">
    <property type="entry name" value="Tscrpt_reg_HTH_DeoR_CS"/>
</dbReference>
<reference evidence="5 6" key="1">
    <citation type="submission" date="2020-02" db="EMBL/GenBank/DDBJ databases">
        <title>Sequencing the genomes of 1000 actinobacteria strains.</title>
        <authorList>
            <person name="Klenk H.-P."/>
        </authorList>
    </citation>
    <scope>NUCLEOTIDE SEQUENCE [LARGE SCALE GENOMIC DNA]</scope>
    <source>
        <strain evidence="5 6">DSM 19609</strain>
    </source>
</reference>
<evidence type="ECO:0000313" key="6">
    <source>
        <dbReference type="Proteomes" id="UP000749311"/>
    </source>
</evidence>
<dbReference type="SUPFAM" id="SSF46785">
    <property type="entry name" value="Winged helix' DNA-binding domain"/>
    <property type="match status" value="1"/>
</dbReference>
<dbReference type="InterPro" id="IPR001034">
    <property type="entry name" value="DeoR_HTH"/>
</dbReference>
<dbReference type="PROSITE" id="PS51000">
    <property type="entry name" value="HTH_DEOR_2"/>
    <property type="match status" value="1"/>
</dbReference>
<dbReference type="InterPro" id="IPR014036">
    <property type="entry name" value="DeoR-like_C"/>
</dbReference>
<dbReference type="SUPFAM" id="SSF100950">
    <property type="entry name" value="NagB/RpiA/CoA transferase-like"/>
    <property type="match status" value="1"/>
</dbReference>
<dbReference type="Proteomes" id="UP000749311">
    <property type="component" value="Unassembled WGS sequence"/>
</dbReference>
<evidence type="ECO:0000256" key="3">
    <source>
        <dbReference type="ARBA" id="ARBA00023163"/>
    </source>
</evidence>
<dbReference type="PANTHER" id="PTHR30363">
    <property type="entry name" value="HTH-TYPE TRANSCRIPTIONAL REGULATOR SRLR-RELATED"/>
    <property type="match status" value="1"/>
</dbReference>
<keyword evidence="2" id="KW-0238">DNA-binding</keyword>
<gene>
    <name evidence="5" type="ORF">FB473_001488</name>
</gene>
<dbReference type="PANTHER" id="PTHR30363:SF44">
    <property type="entry name" value="AGA OPERON TRANSCRIPTIONAL REPRESSOR-RELATED"/>
    <property type="match status" value="1"/>
</dbReference>
<dbReference type="SMART" id="SM00420">
    <property type="entry name" value="HTH_DEOR"/>
    <property type="match status" value="1"/>
</dbReference>
<dbReference type="SMART" id="SM01134">
    <property type="entry name" value="DeoRC"/>
    <property type="match status" value="1"/>
</dbReference>
<dbReference type="InterPro" id="IPR037171">
    <property type="entry name" value="NagB/RpiA_transferase-like"/>
</dbReference>
<proteinExistence type="predicted"/>
<evidence type="ECO:0000256" key="2">
    <source>
        <dbReference type="ARBA" id="ARBA00023125"/>
    </source>
</evidence>
<evidence type="ECO:0000259" key="4">
    <source>
        <dbReference type="PROSITE" id="PS51000"/>
    </source>
</evidence>
<evidence type="ECO:0000256" key="1">
    <source>
        <dbReference type="ARBA" id="ARBA00023015"/>
    </source>
</evidence>
<dbReference type="Pfam" id="PF00455">
    <property type="entry name" value="DeoRC"/>
    <property type="match status" value="1"/>
</dbReference>
<name>A0ABX0SHP1_9ACTN</name>
<dbReference type="Pfam" id="PF08220">
    <property type="entry name" value="HTH_DeoR"/>
    <property type="match status" value="1"/>
</dbReference>
<accession>A0ABX0SHP1</accession>
<dbReference type="InterPro" id="IPR036388">
    <property type="entry name" value="WH-like_DNA-bd_sf"/>
</dbReference>
<organism evidence="5 6">
    <name type="scientific">Brooklawnia cerclae</name>
    <dbReference type="NCBI Taxonomy" id="349934"/>
    <lineage>
        <taxon>Bacteria</taxon>
        <taxon>Bacillati</taxon>
        <taxon>Actinomycetota</taxon>
        <taxon>Actinomycetes</taxon>
        <taxon>Propionibacteriales</taxon>
        <taxon>Propionibacteriaceae</taxon>
        <taxon>Brooklawnia</taxon>
    </lineage>
</organism>
<dbReference type="PRINTS" id="PR00037">
    <property type="entry name" value="HTHLACR"/>
</dbReference>
<dbReference type="Gene3D" id="3.40.50.1360">
    <property type="match status" value="1"/>
</dbReference>
<sequence length="280" mass="29147">MSSVHGPSIAQSRRQDRLLRLLDAINQSGYIAVQELADQMQASTATIRRDIAALADQGLAVRTRGGVQSTSQGNSVPLELRAAVHWIEKQAIGEAAAARVPRGPCAVALAGGTTVAAVLTALGSRSDLTIVTNSIAIALRAAEQRHRRVLLAGGIVDAQSLELVGSLTESTLRQLNVRIAFVGCNGIQASAGVTDHDDIAARTSRVLMSRADEVVVVADGSKVGQVALAKSADTAGIDVLITDSRADPTETLRLSHAGVRVIAVDPVHRAIRRSRAGTAG</sequence>
<keyword evidence="1" id="KW-0805">Transcription regulation</keyword>
<dbReference type="InterPro" id="IPR036390">
    <property type="entry name" value="WH_DNA-bd_sf"/>
</dbReference>
<dbReference type="InterPro" id="IPR050313">
    <property type="entry name" value="Carb_Metab_HTH_regulators"/>
</dbReference>
<protein>
    <submittedName>
        <fullName evidence="5">DeoR family transcriptional regulator of aga operon</fullName>
    </submittedName>
</protein>
<dbReference type="PROSITE" id="PS00894">
    <property type="entry name" value="HTH_DEOR_1"/>
    <property type="match status" value="1"/>
</dbReference>
<comment type="caution">
    <text evidence="5">The sequence shown here is derived from an EMBL/GenBank/DDBJ whole genome shotgun (WGS) entry which is preliminary data.</text>
</comment>
<feature type="domain" description="HTH deoR-type" evidence="4">
    <location>
        <begin position="14"/>
        <end position="69"/>
    </location>
</feature>
<evidence type="ECO:0000313" key="5">
    <source>
        <dbReference type="EMBL" id="NIH56843.1"/>
    </source>
</evidence>